<reference evidence="8" key="2">
    <citation type="journal article" date="2017" name="Nat. Ecol. Evol.">
        <title>Lineage-specific genetic innovations streamline the genomes of Armillaria species to pathogenesis.</title>
        <authorList>
            <consortium name="DOE Joint Genome Institute"/>
            <person name="Sipos G."/>
            <person name="Prasanna A.N."/>
            <person name="Walter M.C."/>
            <person name="O'Connor E."/>
            <person name="Balint B."/>
            <person name="Krizsan K."/>
            <person name="Kiss B."/>
            <person name="Hess J."/>
            <person name="Varga T."/>
            <person name="Slot J."/>
            <person name="Riley R."/>
            <person name="Boka B."/>
            <person name="Rigling D."/>
            <person name="Barry K."/>
            <person name="Lee J."/>
            <person name="Mihaltcheva S."/>
            <person name="LaButti K."/>
            <person name="Lipzen A."/>
            <person name="Waldron R."/>
            <person name="Moloney N.M."/>
            <person name="Sperisen C."/>
            <person name="Kredics L."/>
            <person name="Vagvolgyi C."/>
            <person name="Patrignani A."/>
            <person name="Fitzpatrick D."/>
            <person name="Nagy I."/>
            <person name="Doyle S."/>
            <person name="Anderson J."/>
            <person name="Grigoriev I.V."/>
            <person name="Guldener U."/>
            <person name="Munsterkotter M."/>
            <person name="Nagy L.G."/>
        </authorList>
    </citation>
    <scope>NUCLEOTIDE SEQUENCE [LARGE SCALE GENOMIC DNA]</scope>
    <source>
        <strain evidence="8">Ar21-2</strain>
    </source>
</reference>
<dbReference type="PANTHER" id="PTHR23112">
    <property type="entry name" value="G PROTEIN-COUPLED RECEPTOR 157-RELATED"/>
    <property type="match status" value="1"/>
</dbReference>
<sequence>MIQQHTSLDGPDVLLEMPYTVKEMHGISALIVVSCISLIAVVVLLAVIAISAFTTRSSLDEHLFVRTHIAAYFICLLVSDLIQAIASILNAAWVQSSGVHAGPLCTIQGALKQIADVSTAFWTLTIAVQTFFLLVLDLHLSQFILWMTLIAGWSGILTVVLAGPATLNVHERGPYYGITGYWCWITDAYPSERITLDYIFMFIAALGSLLIYIFIFLRLRGHIEMDGWTPNRFRLRPVKRVGDWRTTDSDNEATKIAKRMVLYPIAYIIMVLPITVTRFMAFAGQTVTLEATVFSATLFLFSGTVNVVLFATTRRILPVPSMSAKNFNISLPRVLQPSTRGVSDPDPYYAESESAYHRTPPASPGPSPYVPPPGSPLRSQQREAPTSPYEVHHMPIPEPAPVEQDMSSPLPQPHPPDLHVPQRNGIESMYSYYDEDDVFNNYDDVSLNSGDIPAVEPLSPSSASEYSAQSR</sequence>
<feature type="compositionally biased region" description="Pro residues" evidence="5">
    <location>
        <begin position="361"/>
        <end position="375"/>
    </location>
</feature>
<dbReference type="EMBL" id="KZ293723">
    <property type="protein sequence ID" value="PBK81998.1"/>
    <property type="molecule type" value="Genomic_DNA"/>
</dbReference>
<feature type="compositionally biased region" description="Low complexity" evidence="5">
    <location>
        <begin position="456"/>
        <end position="471"/>
    </location>
</feature>
<evidence type="ECO:0000313" key="8">
    <source>
        <dbReference type="EMBL" id="PBK81909.1"/>
    </source>
</evidence>
<feature type="transmembrane region" description="Helical" evidence="6">
    <location>
        <begin position="27"/>
        <end position="50"/>
    </location>
</feature>
<dbReference type="Gene3D" id="1.20.1070.10">
    <property type="entry name" value="Rhodopsin 7-helix transmembrane proteins"/>
    <property type="match status" value="1"/>
</dbReference>
<evidence type="ECO:0000313" key="9">
    <source>
        <dbReference type="EMBL" id="PBK81998.1"/>
    </source>
</evidence>
<feature type="transmembrane region" description="Helical" evidence="6">
    <location>
        <begin position="198"/>
        <end position="217"/>
    </location>
</feature>
<proteinExistence type="predicted"/>
<dbReference type="PANTHER" id="PTHR23112:SF37">
    <property type="entry name" value="G PROTEIN-COUPLED RECEPTOR GPR1"/>
    <property type="match status" value="1"/>
</dbReference>
<dbReference type="PROSITE" id="PS50262">
    <property type="entry name" value="G_PROTEIN_RECEP_F1_2"/>
    <property type="match status" value="1"/>
</dbReference>
<feature type="transmembrane region" description="Helical" evidence="6">
    <location>
        <begin position="143"/>
        <end position="167"/>
    </location>
</feature>
<dbReference type="GO" id="GO:0004930">
    <property type="term" value="F:G protein-coupled receptor activity"/>
    <property type="evidence" value="ECO:0007669"/>
    <property type="project" value="TreeGrafter"/>
</dbReference>
<dbReference type="InterPro" id="IPR017452">
    <property type="entry name" value="GPCR_Rhodpsn_7TM"/>
</dbReference>
<evidence type="ECO:0000313" key="10">
    <source>
        <dbReference type="Proteomes" id="UP000217790"/>
    </source>
</evidence>
<keyword evidence="4 6" id="KW-0472">Membrane</keyword>
<dbReference type="SUPFAM" id="SSF81321">
    <property type="entry name" value="Family A G protein-coupled receptor-like"/>
    <property type="match status" value="1"/>
</dbReference>
<dbReference type="Proteomes" id="UP000217790">
    <property type="component" value="Unassembled WGS sequence"/>
</dbReference>
<organism evidence="8 10">
    <name type="scientific">Armillaria gallica</name>
    <name type="common">Bulbous honey fungus</name>
    <name type="synonym">Armillaria bulbosa</name>
    <dbReference type="NCBI Taxonomy" id="47427"/>
    <lineage>
        <taxon>Eukaryota</taxon>
        <taxon>Fungi</taxon>
        <taxon>Dikarya</taxon>
        <taxon>Basidiomycota</taxon>
        <taxon>Agaricomycotina</taxon>
        <taxon>Agaricomycetes</taxon>
        <taxon>Agaricomycetidae</taxon>
        <taxon>Agaricales</taxon>
        <taxon>Marasmiineae</taxon>
        <taxon>Physalacriaceae</taxon>
        <taxon>Armillaria</taxon>
    </lineage>
</organism>
<dbReference type="EMBL" id="KZ293723">
    <property type="protein sequence ID" value="PBK81909.1"/>
    <property type="molecule type" value="Genomic_DNA"/>
</dbReference>
<evidence type="ECO:0000256" key="4">
    <source>
        <dbReference type="ARBA" id="ARBA00023136"/>
    </source>
</evidence>
<evidence type="ECO:0000256" key="5">
    <source>
        <dbReference type="SAM" id="MobiDB-lite"/>
    </source>
</evidence>
<protein>
    <recommendedName>
        <fullName evidence="7">G-protein coupled receptors family 1 profile domain-containing protein</fullName>
    </recommendedName>
</protein>
<feature type="region of interest" description="Disordered" evidence="5">
    <location>
        <begin position="336"/>
        <end position="471"/>
    </location>
</feature>
<dbReference type="InParanoid" id="A0A2H3CFN9"/>
<dbReference type="GO" id="GO:0007189">
    <property type="term" value="P:adenylate cyclase-activating G protein-coupled receptor signaling pathway"/>
    <property type="evidence" value="ECO:0007669"/>
    <property type="project" value="TreeGrafter"/>
</dbReference>
<keyword evidence="2 6" id="KW-0812">Transmembrane</keyword>
<evidence type="ECO:0000256" key="6">
    <source>
        <dbReference type="SAM" id="Phobius"/>
    </source>
</evidence>
<dbReference type="OMA" id="YWCWISD"/>
<dbReference type="STRING" id="47427.A0A2H3CFN9"/>
<accession>A0A2H3CFN9</accession>
<gene>
    <name evidence="8" type="ORF">ARMGADRAFT_1143070</name>
    <name evidence="9" type="ORF">ARMGADRAFT_769711</name>
</gene>
<name>A0A2H3CFN9_ARMGA</name>
<evidence type="ECO:0000256" key="1">
    <source>
        <dbReference type="ARBA" id="ARBA00004141"/>
    </source>
</evidence>
<feature type="transmembrane region" description="Helical" evidence="6">
    <location>
        <begin position="114"/>
        <end position="136"/>
    </location>
</feature>
<feature type="transmembrane region" description="Helical" evidence="6">
    <location>
        <begin position="71"/>
        <end position="94"/>
    </location>
</feature>
<keyword evidence="3 6" id="KW-1133">Transmembrane helix</keyword>
<dbReference type="GO" id="GO:0005886">
    <property type="term" value="C:plasma membrane"/>
    <property type="evidence" value="ECO:0007669"/>
    <property type="project" value="TreeGrafter"/>
</dbReference>
<reference evidence="10" key="1">
    <citation type="journal article" date="2017" name="Nat. Ecol. Evol.">
        <title>Genome expansion and lineage-specific genetic innovations in the forest pathogenic fungi Armillaria.</title>
        <authorList>
            <person name="Sipos G."/>
            <person name="Prasanna A.N."/>
            <person name="Walter M.C."/>
            <person name="O'Connor E."/>
            <person name="Balint B."/>
            <person name="Krizsan K."/>
            <person name="Kiss B."/>
            <person name="Hess J."/>
            <person name="Varga T."/>
            <person name="Slot J."/>
            <person name="Riley R."/>
            <person name="Boka B."/>
            <person name="Rigling D."/>
            <person name="Barry K."/>
            <person name="Lee J."/>
            <person name="Mihaltcheva S."/>
            <person name="LaButti K."/>
            <person name="Lipzen A."/>
            <person name="Waldron R."/>
            <person name="Moloney N.M."/>
            <person name="Sperisen C."/>
            <person name="Kredics L."/>
            <person name="Vagvoelgyi C."/>
            <person name="Patrignani A."/>
            <person name="Fitzpatrick D."/>
            <person name="Nagy I."/>
            <person name="Doyle S."/>
            <person name="Anderson J.B."/>
            <person name="Grigoriev I.V."/>
            <person name="Gueldener U."/>
            <person name="Muensterkoetter M."/>
            <person name="Nagy L.G."/>
        </authorList>
    </citation>
    <scope>NUCLEOTIDE SEQUENCE [LARGE SCALE GENOMIC DNA]</scope>
    <source>
        <strain evidence="10">Ar21-2</strain>
    </source>
</reference>
<keyword evidence="10" id="KW-1185">Reference proteome</keyword>
<dbReference type="AlphaFoldDB" id="A0A2H3CFN9"/>
<evidence type="ECO:0000259" key="7">
    <source>
        <dbReference type="PROSITE" id="PS50262"/>
    </source>
</evidence>
<dbReference type="OrthoDB" id="100006at2759"/>
<evidence type="ECO:0000256" key="3">
    <source>
        <dbReference type="ARBA" id="ARBA00022989"/>
    </source>
</evidence>
<comment type="subcellular location">
    <subcellularLocation>
        <location evidence="1">Membrane</location>
        <topology evidence="1">Multi-pass membrane protein</topology>
    </subcellularLocation>
</comment>
<feature type="transmembrane region" description="Helical" evidence="6">
    <location>
        <begin position="293"/>
        <end position="312"/>
    </location>
</feature>
<feature type="transmembrane region" description="Helical" evidence="6">
    <location>
        <begin position="261"/>
        <end position="281"/>
    </location>
</feature>
<evidence type="ECO:0000256" key="2">
    <source>
        <dbReference type="ARBA" id="ARBA00022692"/>
    </source>
</evidence>
<feature type="domain" description="G-protein coupled receptors family 1 profile" evidence="7">
    <location>
        <begin position="45"/>
        <end position="310"/>
    </location>
</feature>